<evidence type="ECO:0000256" key="3">
    <source>
        <dbReference type="ARBA" id="ARBA00010031"/>
    </source>
</evidence>
<keyword evidence="13" id="KW-1185">Reference proteome</keyword>
<keyword evidence="6 10" id="KW-0732">Signal</keyword>
<keyword evidence="5" id="KW-0336">GPI-anchor</keyword>
<dbReference type="Pfam" id="PF05730">
    <property type="entry name" value="CFEM"/>
    <property type="match status" value="1"/>
</dbReference>
<dbReference type="GO" id="GO:0098552">
    <property type="term" value="C:side of membrane"/>
    <property type="evidence" value="ECO:0007669"/>
    <property type="project" value="UniProtKB-KW"/>
</dbReference>
<dbReference type="OrthoDB" id="4505683at2759"/>
<evidence type="ECO:0000256" key="2">
    <source>
        <dbReference type="ARBA" id="ARBA00004613"/>
    </source>
</evidence>
<evidence type="ECO:0000313" key="13">
    <source>
        <dbReference type="Proteomes" id="UP000042958"/>
    </source>
</evidence>
<dbReference type="PROSITE" id="PS52012">
    <property type="entry name" value="CFEM"/>
    <property type="match status" value="1"/>
</dbReference>
<feature type="signal peptide" evidence="10">
    <location>
        <begin position="1"/>
        <end position="18"/>
    </location>
</feature>
<protein>
    <recommendedName>
        <fullName evidence="11">CFEM domain-containing protein</fullName>
    </recommendedName>
</protein>
<evidence type="ECO:0000259" key="11">
    <source>
        <dbReference type="PROSITE" id="PS52012"/>
    </source>
</evidence>
<dbReference type="InterPro" id="IPR008427">
    <property type="entry name" value="Extracellular_membr_CFEM_dom"/>
</dbReference>
<name>A0A0F7U0I7_PENBI</name>
<keyword evidence="5" id="KW-0325">Glycoprotein</keyword>
<feature type="chain" id="PRO_5002522975" description="CFEM domain-containing protein" evidence="10">
    <location>
        <begin position="19"/>
        <end position="94"/>
    </location>
</feature>
<dbReference type="GO" id="GO:0005576">
    <property type="term" value="C:extracellular region"/>
    <property type="evidence" value="ECO:0007669"/>
    <property type="project" value="UniProtKB-SubCell"/>
</dbReference>
<comment type="subcellular location">
    <subcellularLocation>
        <location evidence="1">Membrane</location>
        <topology evidence="1">Lipid-anchor</topology>
        <topology evidence="1">GPI-anchor</topology>
    </subcellularLocation>
    <subcellularLocation>
        <location evidence="2">Secreted</location>
    </subcellularLocation>
</comment>
<dbReference type="STRING" id="104259.A0A0F7U0I7"/>
<evidence type="ECO:0000256" key="8">
    <source>
        <dbReference type="ARBA" id="ARBA00023288"/>
    </source>
</evidence>
<keyword evidence="4" id="KW-0964">Secreted</keyword>
<keyword evidence="5" id="KW-0472">Membrane</keyword>
<reference evidence="13" key="1">
    <citation type="journal article" date="2015" name="Genome Announc.">
        <title>Draft genome sequence of the fungus Penicillium brasilianum MG11.</title>
        <authorList>
            <person name="Horn F."/>
            <person name="Linde J."/>
            <person name="Mattern D.J."/>
            <person name="Walther G."/>
            <person name="Guthke R."/>
            <person name="Brakhage A.A."/>
            <person name="Valiante V."/>
        </authorList>
    </citation>
    <scope>NUCLEOTIDE SEQUENCE [LARGE SCALE GENOMIC DNA]</scope>
    <source>
        <strain evidence="13">MG11</strain>
    </source>
</reference>
<evidence type="ECO:0000256" key="6">
    <source>
        <dbReference type="ARBA" id="ARBA00022729"/>
    </source>
</evidence>
<comment type="caution">
    <text evidence="9">Lacks conserved residue(s) required for the propagation of feature annotation.</text>
</comment>
<keyword evidence="8" id="KW-0449">Lipoprotein</keyword>
<accession>A0A0F7U0I7</accession>
<feature type="binding site" description="axial binding residue" evidence="9">
    <location>
        <position position="49"/>
    </location>
    <ligand>
        <name>heme</name>
        <dbReference type="ChEBI" id="CHEBI:30413"/>
    </ligand>
    <ligandPart>
        <name>Fe</name>
        <dbReference type="ChEBI" id="CHEBI:18248"/>
    </ligandPart>
</feature>
<keyword evidence="9" id="KW-0479">Metal-binding</keyword>
<sequence length="94" mass="10097">MKLSIFLPLAAFLTLTAADVAHTNDNISSCLNQCLNEGSAVAGCLSQYDTDCTCTSPAFRDTVQMCLTLACTADDAASMINPSYIRYEDHPLII</sequence>
<dbReference type="EMBL" id="CDHK01000010">
    <property type="protein sequence ID" value="CEJ61160.1"/>
    <property type="molecule type" value="Genomic_DNA"/>
</dbReference>
<comment type="similarity">
    <text evidence="3">Belongs to the RBT5 family.</text>
</comment>
<evidence type="ECO:0000256" key="5">
    <source>
        <dbReference type="ARBA" id="ARBA00022622"/>
    </source>
</evidence>
<evidence type="ECO:0000256" key="4">
    <source>
        <dbReference type="ARBA" id="ARBA00022525"/>
    </source>
</evidence>
<evidence type="ECO:0000256" key="9">
    <source>
        <dbReference type="PROSITE-ProRule" id="PRU01356"/>
    </source>
</evidence>
<keyword evidence="9" id="KW-0408">Iron</keyword>
<keyword evidence="9" id="KW-0349">Heme</keyword>
<proteinExistence type="inferred from homology"/>
<gene>
    <name evidence="12" type="ORF">PMG11_09700</name>
</gene>
<dbReference type="Proteomes" id="UP000042958">
    <property type="component" value="Unassembled WGS sequence"/>
</dbReference>
<evidence type="ECO:0000256" key="7">
    <source>
        <dbReference type="ARBA" id="ARBA00023157"/>
    </source>
</evidence>
<evidence type="ECO:0000256" key="1">
    <source>
        <dbReference type="ARBA" id="ARBA00004589"/>
    </source>
</evidence>
<dbReference type="AlphaFoldDB" id="A0A0F7U0I7"/>
<organism evidence="12 13">
    <name type="scientific">Penicillium brasilianum</name>
    <dbReference type="NCBI Taxonomy" id="104259"/>
    <lineage>
        <taxon>Eukaryota</taxon>
        <taxon>Fungi</taxon>
        <taxon>Dikarya</taxon>
        <taxon>Ascomycota</taxon>
        <taxon>Pezizomycotina</taxon>
        <taxon>Eurotiomycetes</taxon>
        <taxon>Eurotiomycetidae</taxon>
        <taxon>Eurotiales</taxon>
        <taxon>Aspergillaceae</taxon>
        <taxon>Penicillium</taxon>
    </lineage>
</organism>
<dbReference type="GO" id="GO:0046872">
    <property type="term" value="F:metal ion binding"/>
    <property type="evidence" value="ECO:0007669"/>
    <property type="project" value="UniProtKB-UniRule"/>
</dbReference>
<keyword evidence="7" id="KW-1015">Disulfide bond</keyword>
<evidence type="ECO:0000256" key="10">
    <source>
        <dbReference type="SAM" id="SignalP"/>
    </source>
</evidence>
<evidence type="ECO:0000313" key="12">
    <source>
        <dbReference type="EMBL" id="CEJ61160.1"/>
    </source>
</evidence>
<feature type="domain" description="CFEM" evidence="11">
    <location>
        <begin position="1"/>
        <end position="94"/>
    </location>
</feature>